<feature type="chain" id="PRO_5030534643" description="Fibronectin type-III domain-containing protein" evidence="2">
    <location>
        <begin position="32"/>
        <end position="661"/>
    </location>
</feature>
<protein>
    <recommendedName>
        <fullName evidence="5">Fibronectin type-III domain-containing protein</fullName>
    </recommendedName>
</protein>
<feature type="region of interest" description="Disordered" evidence="1">
    <location>
        <begin position="616"/>
        <end position="661"/>
    </location>
</feature>
<feature type="region of interest" description="Disordered" evidence="1">
    <location>
        <begin position="218"/>
        <end position="328"/>
    </location>
</feature>
<feature type="region of interest" description="Disordered" evidence="1">
    <location>
        <begin position="469"/>
        <end position="520"/>
    </location>
</feature>
<keyword evidence="4" id="KW-1185">Reference proteome</keyword>
<evidence type="ECO:0000256" key="2">
    <source>
        <dbReference type="SAM" id="SignalP"/>
    </source>
</evidence>
<dbReference type="RefSeq" id="WP_181610168.1">
    <property type="nucleotide sequence ID" value="NZ_BAABAM010000002.1"/>
</dbReference>
<feature type="compositionally biased region" description="Low complexity" evidence="1">
    <location>
        <begin position="369"/>
        <end position="383"/>
    </location>
</feature>
<organism evidence="3 4">
    <name type="scientific">Nonomuraea soli</name>
    <dbReference type="NCBI Taxonomy" id="1032476"/>
    <lineage>
        <taxon>Bacteria</taxon>
        <taxon>Bacillati</taxon>
        <taxon>Actinomycetota</taxon>
        <taxon>Actinomycetes</taxon>
        <taxon>Streptosporangiales</taxon>
        <taxon>Streptosporangiaceae</taxon>
        <taxon>Nonomuraea</taxon>
    </lineage>
</organism>
<dbReference type="Proteomes" id="UP000530928">
    <property type="component" value="Unassembled WGS sequence"/>
</dbReference>
<proteinExistence type="predicted"/>
<evidence type="ECO:0000256" key="1">
    <source>
        <dbReference type="SAM" id="MobiDB-lite"/>
    </source>
</evidence>
<sequence>MTVVRRLLAASAVTSIVTTSLVLGSAAPAQAKAVLNAPAKVTSNSSVTITGTVDPLFDAILYVDGSEVAKGDQRVSYTWNPSERQNGSYTLKLVQKGKLVGARWDETSATLKQAIPPATPSGVDARLQGNDQIVVTWPKGDEPDLQSYEVATTQSGVVGKLPVGQACSSSSCKAVLAVPPKAAGQPVGFTVKAHRSDGEGGSIASGFSAPAVVMIPAPPAAKPKKTTQPTTAPKDKNKQGVEAFPTLPAKDKSKPATTTNAQTPKVKQKLPEIPETDEQGNFPLPSPEASGPKADGDAGTLTPESDGSTDGKEAPAVETGVKAQSSESPIGTIGQYGLYVAGGLILLLLAAHGGAWARRRALAAAGAAAAGPGAGPTRGSAAGVWTSGATPRPGGQVTGPVSAHSHLANDSLPPTSSAPRRSAVVLAVAKVRTAKQPEQPAVPDQLRQDASPVSLPLYLSADDLKAGQREAEAVRSGQRDAEVVRSGQRDAEAVRSGPREAEVARAGQREAEEVRSGQRDAAFTGAAHQLDADIPRPELGAGSGLGSGSVRQAGAHEARADAVRISVEREGGPVRADLGPRHEPVRLALPSSAVTVVPEGERGAARPAIKIEERWDDYLPPSPRSMEDSGFWERPQPGAGDFWAADEDELAERRRRRDEES</sequence>
<feature type="signal peptide" evidence="2">
    <location>
        <begin position="1"/>
        <end position="31"/>
    </location>
</feature>
<reference evidence="3 4" key="1">
    <citation type="submission" date="2020-07" db="EMBL/GenBank/DDBJ databases">
        <title>Genomic Encyclopedia of Type Strains, Phase IV (KMG-IV): sequencing the most valuable type-strain genomes for metagenomic binning, comparative biology and taxonomic classification.</title>
        <authorList>
            <person name="Goeker M."/>
        </authorList>
    </citation>
    <scope>NUCLEOTIDE SEQUENCE [LARGE SCALE GENOMIC DNA]</scope>
    <source>
        <strain evidence="3 4">DSM 45533</strain>
    </source>
</reference>
<evidence type="ECO:0000313" key="4">
    <source>
        <dbReference type="Proteomes" id="UP000530928"/>
    </source>
</evidence>
<dbReference type="EMBL" id="JACDUR010000003">
    <property type="protein sequence ID" value="MBA2891363.1"/>
    <property type="molecule type" value="Genomic_DNA"/>
</dbReference>
<feature type="compositionally biased region" description="Basic and acidic residues" evidence="1">
    <location>
        <begin position="469"/>
        <end position="518"/>
    </location>
</feature>
<gene>
    <name evidence="3" type="ORF">HNR30_002704</name>
</gene>
<evidence type="ECO:0000313" key="3">
    <source>
        <dbReference type="EMBL" id="MBA2891363.1"/>
    </source>
</evidence>
<feature type="compositionally biased region" description="Polar residues" evidence="1">
    <location>
        <begin position="255"/>
        <end position="265"/>
    </location>
</feature>
<keyword evidence="2" id="KW-0732">Signal</keyword>
<evidence type="ECO:0008006" key="5">
    <source>
        <dbReference type="Google" id="ProtNLM"/>
    </source>
</evidence>
<name>A0A7W0CHR8_9ACTN</name>
<feature type="region of interest" description="Disordered" evidence="1">
    <location>
        <begin position="369"/>
        <end position="420"/>
    </location>
</feature>
<comment type="caution">
    <text evidence="3">The sequence shown here is derived from an EMBL/GenBank/DDBJ whole genome shotgun (WGS) entry which is preliminary data.</text>
</comment>
<dbReference type="AlphaFoldDB" id="A0A7W0CHR8"/>
<accession>A0A7W0CHR8</accession>